<dbReference type="PANTHER" id="PTHR21573:SF0">
    <property type="entry name" value="ER MEMBRANE PROTEIN COMPLEX SUBUNIT 1"/>
    <property type="match status" value="1"/>
</dbReference>
<accession>A0A7R9FM05</accession>
<dbReference type="AlphaFoldDB" id="A0A7R9FM05"/>
<evidence type="ECO:0000256" key="10">
    <source>
        <dbReference type="ARBA" id="ARBA00023180"/>
    </source>
</evidence>
<evidence type="ECO:0000256" key="1">
    <source>
        <dbReference type="ARBA" id="ARBA00004115"/>
    </source>
</evidence>
<evidence type="ECO:0000256" key="9">
    <source>
        <dbReference type="ARBA" id="ARBA00023136"/>
    </source>
</evidence>
<dbReference type="Pfam" id="PF07774">
    <property type="entry name" value="EMC1_C"/>
    <property type="match status" value="1"/>
</dbReference>
<keyword evidence="7" id="KW-0256">Endoplasmic reticulum</keyword>
<feature type="domain" description="ER membrane protein complex subunit 1 C-terminal" evidence="12">
    <location>
        <begin position="679"/>
        <end position="884"/>
    </location>
</feature>
<keyword evidence="10" id="KW-0325">Glycoprotein</keyword>
<keyword evidence="6" id="KW-0732">Signal</keyword>
<comment type="subunit">
    <text evidence="3">Component of the ER membrane protein complex (EMC).</text>
</comment>
<keyword evidence="5 11" id="KW-0812">Transmembrane</keyword>
<evidence type="ECO:0000259" key="12">
    <source>
        <dbReference type="Pfam" id="PF07774"/>
    </source>
</evidence>
<dbReference type="GO" id="GO:0072546">
    <property type="term" value="C:EMC complex"/>
    <property type="evidence" value="ECO:0007669"/>
    <property type="project" value="InterPro"/>
</dbReference>
<dbReference type="InterPro" id="IPR011678">
    <property type="entry name" value="EMC1_C"/>
</dbReference>
<evidence type="ECO:0000256" key="2">
    <source>
        <dbReference type="ARBA" id="ARBA00007904"/>
    </source>
</evidence>
<keyword evidence="8 11" id="KW-1133">Transmembrane helix</keyword>
<dbReference type="Pfam" id="PF25293">
    <property type="entry name" value="Beta-prop_EMC1_N"/>
    <property type="match status" value="1"/>
</dbReference>
<evidence type="ECO:0000256" key="5">
    <source>
        <dbReference type="ARBA" id="ARBA00022692"/>
    </source>
</evidence>
<gene>
    <name evidence="14" type="ORF">TTEB3V08_LOCUS4071</name>
</gene>
<feature type="transmembrane region" description="Helical" evidence="11">
    <location>
        <begin position="854"/>
        <end position="871"/>
    </location>
</feature>
<dbReference type="EMBL" id="OE001114">
    <property type="protein sequence ID" value="CAD7456027.1"/>
    <property type="molecule type" value="Genomic_DNA"/>
</dbReference>
<evidence type="ECO:0000256" key="7">
    <source>
        <dbReference type="ARBA" id="ARBA00022824"/>
    </source>
</evidence>
<evidence type="ECO:0000256" key="3">
    <source>
        <dbReference type="ARBA" id="ARBA00011276"/>
    </source>
</evidence>
<dbReference type="Gene3D" id="2.130.10.10">
    <property type="entry name" value="YVTN repeat-like/Quinoprotein amine dehydrogenase"/>
    <property type="match status" value="1"/>
</dbReference>
<evidence type="ECO:0000256" key="4">
    <source>
        <dbReference type="ARBA" id="ARBA00020824"/>
    </source>
</evidence>
<dbReference type="PANTHER" id="PTHR21573">
    <property type="entry name" value="ER MEMBRANE PROTEIN COMPLEX SUBUNIT 1"/>
    <property type="match status" value="1"/>
</dbReference>
<sequence>MTFQGFSRPPECRYHCGTLYRFYWNESLWHIRKRSYIGKLKFSNFDAAPNGKRVFLATEENVVAALNLKSGDILWRHVLEKGSEGVIRFLSVDTDVVTVSGNKDTLLVRGWDPSGGILQWEWPLPKTDHRVEDTHWYMSGSKLYQVTPVALSHVEVTAYNVGTGGKISAHSVPAKWIADTSKCILTTSYLACVSTTLDGKTLFGVLDVMDSEEEAQFWSKPLSEFIGKTPLGPTVSVEPVPGPVPAVIMREAAGNNARYLVYLSPKGPQLFLKVLSDYTSVVTVVLEGQHVLLQASHSADVVEITAHVLETGETISELVGSTHAFPLGPSSLTAAVCKLVWVREEALSSIVAVEMLELPVSDTDAAIEQEFDHKETGILGMFIHRISSQIIQLRSSLMTLLGDRMSEGQSSGLVRDEFGLHKIIVAATASGKLFGIDNLSGEILWQRRLEDAAPFLDQTTDRKHMVLYIQRTTRHFPHPAQCLLLFQDKNTGKGSLFVFNPFTGQPTNEGLVKLGFRIKQSSLLHQPNKEFLRGVLLLDDSNNIHVFPESTREEAHNIAASTFLFTGENNGTLTGYALMLSPSEHLLVTEVWKLHIDQPTIEVVGKNPMERVHSQGRVLGDRSVLYKYVNPNLVAVVTQAPDPLHKYLLSIFLVDVVSGAVVFSVVHKRAKGPVHLVHSENWLVYSLFNDKFRRTEVVALELYEGKTQSNTTAFSSVLSPIQPIVDRQAFILPATVEAMKETITEKGITSKHILVALSTGGVVELPWVFLDPRRPFTLTPEMREEGVIPYMPELPIPSESIINYNQTLMRIQGIHTSPSGLESTSLVLVYGLDIFYTRVAPSKTFDVLKEDFDYFLITVVLTALLLASYVTKKLSSKKALKQAWK</sequence>
<dbReference type="InterPro" id="IPR011047">
    <property type="entry name" value="Quinoprotein_ADH-like_sf"/>
</dbReference>
<evidence type="ECO:0000259" key="13">
    <source>
        <dbReference type="Pfam" id="PF25293"/>
    </source>
</evidence>
<evidence type="ECO:0000313" key="14">
    <source>
        <dbReference type="EMBL" id="CAD7456027.1"/>
    </source>
</evidence>
<organism evidence="14">
    <name type="scientific">Timema tahoe</name>
    <dbReference type="NCBI Taxonomy" id="61484"/>
    <lineage>
        <taxon>Eukaryota</taxon>
        <taxon>Metazoa</taxon>
        <taxon>Ecdysozoa</taxon>
        <taxon>Arthropoda</taxon>
        <taxon>Hexapoda</taxon>
        <taxon>Insecta</taxon>
        <taxon>Pterygota</taxon>
        <taxon>Neoptera</taxon>
        <taxon>Polyneoptera</taxon>
        <taxon>Phasmatodea</taxon>
        <taxon>Timematodea</taxon>
        <taxon>Timematoidea</taxon>
        <taxon>Timematidae</taxon>
        <taxon>Timema</taxon>
    </lineage>
</organism>
<name>A0A7R9FM05_9NEOP</name>
<comment type="subcellular location">
    <subcellularLocation>
        <location evidence="1">Endoplasmic reticulum membrane</location>
        <topology evidence="1">Single-pass type I membrane protein</topology>
    </subcellularLocation>
</comment>
<reference evidence="14" key="1">
    <citation type="submission" date="2020-11" db="EMBL/GenBank/DDBJ databases">
        <authorList>
            <person name="Tran Van P."/>
        </authorList>
    </citation>
    <scope>NUCLEOTIDE SEQUENCE</scope>
</reference>
<evidence type="ECO:0000256" key="8">
    <source>
        <dbReference type="ARBA" id="ARBA00022989"/>
    </source>
</evidence>
<dbReference type="GO" id="GO:0034975">
    <property type="term" value="P:protein folding in endoplasmic reticulum"/>
    <property type="evidence" value="ECO:0007669"/>
    <property type="project" value="TreeGrafter"/>
</dbReference>
<dbReference type="InterPro" id="IPR026895">
    <property type="entry name" value="EMC1"/>
</dbReference>
<evidence type="ECO:0000256" key="6">
    <source>
        <dbReference type="ARBA" id="ARBA00022729"/>
    </source>
</evidence>
<keyword evidence="9 11" id="KW-0472">Membrane</keyword>
<proteinExistence type="inferred from homology"/>
<comment type="similarity">
    <text evidence="2">Belongs to the EMC1 family.</text>
</comment>
<dbReference type="SUPFAM" id="SSF50998">
    <property type="entry name" value="Quinoprotein alcohol dehydrogenase-like"/>
    <property type="match status" value="1"/>
</dbReference>
<protein>
    <recommendedName>
        <fullName evidence="4">ER membrane protein complex subunit 1</fullName>
    </recommendedName>
</protein>
<dbReference type="InterPro" id="IPR058545">
    <property type="entry name" value="Beta-prop_EMC1_1st"/>
</dbReference>
<dbReference type="InterPro" id="IPR015943">
    <property type="entry name" value="WD40/YVTN_repeat-like_dom_sf"/>
</dbReference>
<evidence type="ECO:0000256" key="11">
    <source>
        <dbReference type="SAM" id="Phobius"/>
    </source>
</evidence>
<feature type="domain" description="EMC1 first beta-propeller" evidence="13">
    <location>
        <begin position="34"/>
        <end position="128"/>
    </location>
</feature>